<evidence type="ECO:0000313" key="3">
    <source>
        <dbReference type="Proteomes" id="UP000481153"/>
    </source>
</evidence>
<feature type="transmembrane region" description="Helical" evidence="1">
    <location>
        <begin position="56"/>
        <end position="74"/>
    </location>
</feature>
<feature type="transmembrane region" description="Helical" evidence="1">
    <location>
        <begin position="94"/>
        <end position="117"/>
    </location>
</feature>
<feature type="transmembrane region" description="Helical" evidence="1">
    <location>
        <begin position="138"/>
        <end position="162"/>
    </location>
</feature>
<dbReference type="VEuPathDB" id="FungiDB:AeMF1_020246"/>
<keyword evidence="1" id="KW-1133">Transmembrane helix</keyword>
<feature type="transmembrane region" description="Helical" evidence="1">
    <location>
        <begin position="174"/>
        <end position="196"/>
    </location>
</feature>
<dbReference type="AlphaFoldDB" id="A0A6G0W793"/>
<reference evidence="2 3" key="1">
    <citation type="submission" date="2019-07" db="EMBL/GenBank/DDBJ databases">
        <title>Genomics analysis of Aphanomyces spp. identifies a new class of oomycete effector associated with host adaptation.</title>
        <authorList>
            <person name="Gaulin E."/>
        </authorList>
    </citation>
    <scope>NUCLEOTIDE SEQUENCE [LARGE SCALE GENOMIC DNA]</scope>
    <source>
        <strain evidence="2 3">ATCC 201684</strain>
    </source>
</reference>
<evidence type="ECO:0000313" key="2">
    <source>
        <dbReference type="EMBL" id="KAF0722363.1"/>
    </source>
</evidence>
<name>A0A6G0W793_9STRA</name>
<feature type="transmembrane region" description="Helical" evidence="1">
    <location>
        <begin position="20"/>
        <end position="44"/>
    </location>
</feature>
<keyword evidence="1" id="KW-0812">Transmembrane</keyword>
<dbReference type="EMBL" id="VJMJ01000337">
    <property type="protein sequence ID" value="KAF0722363.1"/>
    <property type="molecule type" value="Genomic_DNA"/>
</dbReference>
<gene>
    <name evidence="2" type="ORF">Ae201684_018490</name>
</gene>
<protein>
    <submittedName>
        <fullName evidence="2">Uncharacterized protein</fullName>
    </submittedName>
</protein>
<organism evidence="2 3">
    <name type="scientific">Aphanomyces euteiches</name>
    <dbReference type="NCBI Taxonomy" id="100861"/>
    <lineage>
        <taxon>Eukaryota</taxon>
        <taxon>Sar</taxon>
        <taxon>Stramenopiles</taxon>
        <taxon>Oomycota</taxon>
        <taxon>Saprolegniomycetes</taxon>
        <taxon>Saprolegniales</taxon>
        <taxon>Verrucalvaceae</taxon>
        <taxon>Aphanomyces</taxon>
    </lineage>
</organism>
<accession>A0A6G0W793</accession>
<evidence type="ECO:0000256" key="1">
    <source>
        <dbReference type="SAM" id="Phobius"/>
    </source>
</evidence>
<keyword evidence="1" id="KW-0472">Membrane</keyword>
<dbReference type="Proteomes" id="UP000481153">
    <property type="component" value="Unassembled WGS sequence"/>
</dbReference>
<comment type="caution">
    <text evidence="2">The sequence shown here is derived from an EMBL/GenBank/DDBJ whole genome shotgun (WGS) entry which is preliminary data.</text>
</comment>
<sequence length="322" mass="36490">MPSIRRRLQVSVDGHFESASMLPIYVLSLSLSAGMCLSTCIFVFKWKQIWRDAGHGTMFMMFACLCLWSLMTLARVFVVFCNYSFWDNLEDETLLAISIGTEMLFNAISMWFALAVYELYRRALRPRSSEQSQRALKWYIGIIYTIGLAFVTAMALLCYEGVRFLAEDGEMDLIASWILSYMTWGTWGIRLLSLIYGASVATSMYCQRHHIQLARLPITVLVIVGLFVLLNLPYLIMAPVSEYESVSHVRVVEWPFLLKLLRACTYSSGAIISVLMGVSIKGFDAFYLPPVAPPKDSVQEGPPSFFFIPDSTSRSSCQLQLK</sequence>
<keyword evidence="3" id="KW-1185">Reference proteome</keyword>
<feature type="transmembrane region" description="Helical" evidence="1">
    <location>
        <begin position="216"/>
        <end position="236"/>
    </location>
</feature>
<proteinExistence type="predicted"/>
<feature type="transmembrane region" description="Helical" evidence="1">
    <location>
        <begin position="256"/>
        <end position="278"/>
    </location>
</feature>